<dbReference type="SUPFAM" id="SSF55021">
    <property type="entry name" value="ACT-like"/>
    <property type="match status" value="1"/>
</dbReference>
<dbReference type="NCBIfam" id="TIGR00691">
    <property type="entry name" value="spoT_relA"/>
    <property type="match status" value="1"/>
</dbReference>
<dbReference type="InterPro" id="IPR012676">
    <property type="entry name" value="TGS-like"/>
</dbReference>
<comment type="caution">
    <text evidence="6">The sequence shown here is derived from an EMBL/GenBank/DDBJ whole genome shotgun (WGS) entry which is preliminary data.</text>
</comment>
<dbReference type="FunFam" id="1.10.3210.10:FF:000001">
    <property type="entry name" value="GTP pyrophosphokinase RelA"/>
    <property type="match status" value="1"/>
</dbReference>
<feature type="domain" description="TGS" evidence="5">
    <location>
        <begin position="386"/>
        <end position="447"/>
    </location>
</feature>
<feature type="domain" description="HD" evidence="4">
    <location>
        <begin position="45"/>
        <end position="144"/>
    </location>
</feature>
<dbReference type="InterPro" id="IPR043519">
    <property type="entry name" value="NT_sf"/>
</dbReference>
<protein>
    <submittedName>
        <fullName evidence="6">Bifunctional (P)ppGpp synthetase/guanosine-3',5'-bis(Diphosphate) 3'-pyrophosphohydrolase</fullName>
    </submittedName>
</protein>
<dbReference type="InterPro" id="IPR004811">
    <property type="entry name" value="RelA/Spo_fam"/>
</dbReference>
<dbReference type="InterPro" id="IPR003607">
    <property type="entry name" value="HD/PDEase_dom"/>
</dbReference>
<keyword evidence="6" id="KW-0378">Hydrolase</keyword>
<dbReference type="InterPro" id="IPR007685">
    <property type="entry name" value="RelA_SpoT"/>
</dbReference>
<dbReference type="GO" id="GO:0016787">
    <property type="term" value="F:hydrolase activity"/>
    <property type="evidence" value="ECO:0007669"/>
    <property type="project" value="UniProtKB-KW"/>
</dbReference>
<dbReference type="PANTHER" id="PTHR21262">
    <property type="entry name" value="GUANOSINE-3',5'-BIS DIPHOSPHATE 3'-PYROPHOSPHOHYDROLASE"/>
    <property type="match status" value="1"/>
</dbReference>
<organism evidence="6">
    <name type="scientific">Desulfatirhabdium butyrativorans</name>
    <dbReference type="NCBI Taxonomy" id="340467"/>
    <lineage>
        <taxon>Bacteria</taxon>
        <taxon>Pseudomonadati</taxon>
        <taxon>Thermodesulfobacteriota</taxon>
        <taxon>Desulfobacteria</taxon>
        <taxon>Desulfobacterales</taxon>
        <taxon>Desulfatirhabdiaceae</taxon>
        <taxon>Desulfatirhabdium</taxon>
    </lineage>
</organism>
<accession>A0A7C4VRJ1</accession>
<evidence type="ECO:0000259" key="5">
    <source>
        <dbReference type="PROSITE" id="PS51880"/>
    </source>
</evidence>
<gene>
    <name evidence="6" type="ORF">ENS29_14585</name>
</gene>
<dbReference type="GO" id="GO:0015949">
    <property type="term" value="P:nucleobase-containing small molecule interconversion"/>
    <property type="evidence" value="ECO:0007669"/>
    <property type="project" value="UniProtKB-ARBA"/>
</dbReference>
<dbReference type="InterPro" id="IPR006674">
    <property type="entry name" value="HD_domain"/>
</dbReference>
<sequence length="716" mass="82038">MIRINDIVDKALETNPDADVDLIERAYVFSARVHDGQVRMSGEPYLMHPLEVAGILADMKLDAVSIAAGLLHDVVEDTHATLQEIEERFGPDVKLLVDGVTKLSELECANTIDRQVENYRKMILAMSKDIRVILIKLADRIHNMRTLHFHKSEKRKREIAQETLDLYAPLASRMGIYWIKNELEDNAFRYTHPEEYEDLKNRVMRDQSEKEEYIEMVKTELRNLMSQNGLQAEVMGRYKNLYSIYRKMVNQQLPFEEIYDIIAFRIILHTVSECWQALGYIHGKWQHIHGKVKDYIGRPKPNGYRSLHTTVFGPLGRRIEVQIRTWEMDQEAKAGIAAHWSYKEGKPADLDMAKRFAWLQDLVQNQEFSHSSKEYLDNVRMDLFQEEVYVFTPKGELKVLPQGSTPVDLAYLIHTDVGNQCTGAKVNGRIVPLNYQLKTGETVQILTTKNHMPSRDWLTFVKTTKARGRILQWIRSQEKERSIIAGRELCEKEFHKHNRNFNELAKTPQMDEVVQFFGFKNLDEMLAAIGFGRLTALQVYRKMVPKEEPEVTSESLIEKLLDKIKINKPKSTDIIIEGYDNIQYRFGKCCNPIPGDSIVGFISIGKGISIHRSDCPSIRKAIPERILTATWGSEQKDSYPVSLEIISHDRMGLLADITGEITRKGANIVGANSTTGADGVVGSRFTVSVNSRDHLAGLIRDIRKIKGVRSIRRVTN</sequence>
<comment type="function">
    <text evidence="2">In eubacteria ppGpp (guanosine 3'-diphosphate 5'-diphosphate) is a mediator of the stringent response that coordinates a variety of cellular activities in response to changes in nutritional abundance.</text>
</comment>
<dbReference type="Gene3D" id="1.10.3210.10">
    <property type="entry name" value="Hypothetical protein af1432"/>
    <property type="match status" value="1"/>
</dbReference>
<dbReference type="Pfam" id="PF19296">
    <property type="entry name" value="RelA_AH_RIS"/>
    <property type="match status" value="1"/>
</dbReference>
<dbReference type="PROSITE" id="PS51831">
    <property type="entry name" value="HD"/>
    <property type="match status" value="1"/>
</dbReference>
<dbReference type="EMBL" id="DSUH01000332">
    <property type="protein sequence ID" value="HGU34051.1"/>
    <property type="molecule type" value="Genomic_DNA"/>
</dbReference>
<dbReference type="GO" id="GO:0005886">
    <property type="term" value="C:plasma membrane"/>
    <property type="evidence" value="ECO:0007669"/>
    <property type="project" value="TreeGrafter"/>
</dbReference>
<dbReference type="InterPro" id="IPR004095">
    <property type="entry name" value="TGS"/>
</dbReference>
<dbReference type="SUPFAM" id="SSF109604">
    <property type="entry name" value="HD-domain/PDEase-like"/>
    <property type="match status" value="1"/>
</dbReference>
<dbReference type="Gene3D" id="3.30.70.260">
    <property type="match status" value="1"/>
</dbReference>
<dbReference type="GO" id="GO:0015969">
    <property type="term" value="P:guanosine tetraphosphate metabolic process"/>
    <property type="evidence" value="ECO:0007669"/>
    <property type="project" value="InterPro"/>
</dbReference>
<evidence type="ECO:0000256" key="2">
    <source>
        <dbReference type="RuleBase" id="RU003847"/>
    </source>
</evidence>
<dbReference type="FunFam" id="3.10.20.30:FF:000002">
    <property type="entry name" value="GTP pyrophosphokinase (RelA/SpoT)"/>
    <property type="match status" value="1"/>
</dbReference>
<dbReference type="InterPro" id="IPR012675">
    <property type="entry name" value="Beta-grasp_dom_sf"/>
</dbReference>
<dbReference type="PROSITE" id="PS51880">
    <property type="entry name" value="TGS"/>
    <property type="match status" value="1"/>
</dbReference>
<dbReference type="Pfam" id="PF04607">
    <property type="entry name" value="RelA_SpoT"/>
    <property type="match status" value="1"/>
</dbReference>
<dbReference type="CDD" id="cd01668">
    <property type="entry name" value="TGS_RSH"/>
    <property type="match status" value="1"/>
</dbReference>
<dbReference type="SMART" id="SM00954">
    <property type="entry name" value="RelA_SpoT"/>
    <property type="match status" value="1"/>
</dbReference>
<dbReference type="SUPFAM" id="SSF81301">
    <property type="entry name" value="Nucleotidyltransferase"/>
    <property type="match status" value="1"/>
</dbReference>
<evidence type="ECO:0000313" key="6">
    <source>
        <dbReference type="EMBL" id="HGU34051.1"/>
    </source>
</evidence>
<evidence type="ECO:0000259" key="4">
    <source>
        <dbReference type="PROSITE" id="PS51831"/>
    </source>
</evidence>
<dbReference type="Pfam" id="PF02824">
    <property type="entry name" value="TGS"/>
    <property type="match status" value="1"/>
</dbReference>
<reference evidence="6" key="1">
    <citation type="journal article" date="2020" name="mSystems">
        <title>Genome- and Community-Level Interaction Insights into Carbon Utilization and Element Cycling Functions of Hydrothermarchaeota in Hydrothermal Sediment.</title>
        <authorList>
            <person name="Zhou Z."/>
            <person name="Liu Y."/>
            <person name="Xu W."/>
            <person name="Pan J."/>
            <person name="Luo Z.H."/>
            <person name="Li M."/>
        </authorList>
    </citation>
    <scope>NUCLEOTIDE SEQUENCE [LARGE SCALE GENOMIC DNA]</scope>
    <source>
        <strain evidence="6">SpSt-477</strain>
    </source>
</reference>
<dbReference type="CDD" id="cd05399">
    <property type="entry name" value="NT_Rel-Spo_like"/>
    <property type="match status" value="1"/>
</dbReference>
<comment type="pathway">
    <text evidence="1">Purine metabolism.</text>
</comment>
<comment type="similarity">
    <text evidence="2">Belongs to the relA/spoT family.</text>
</comment>
<dbReference type="InterPro" id="IPR033655">
    <property type="entry name" value="TGS_RelA/SpoT"/>
</dbReference>
<evidence type="ECO:0000256" key="1">
    <source>
        <dbReference type="ARBA" id="ARBA00025704"/>
    </source>
</evidence>
<dbReference type="PANTHER" id="PTHR21262:SF31">
    <property type="entry name" value="GTP PYROPHOSPHOKINASE"/>
    <property type="match status" value="1"/>
</dbReference>
<dbReference type="InterPro" id="IPR045865">
    <property type="entry name" value="ACT-like_dom_sf"/>
</dbReference>
<dbReference type="InterPro" id="IPR002912">
    <property type="entry name" value="ACT_dom"/>
</dbReference>
<dbReference type="SMART" id="SM00471">
    <property type="entry name" value="HDc"/>
    <property type="match status" value="1"/>
</dbReference>
<dbReference type="CDD" id="cd00077">
    <property type="entry name" value="HDc"/>
    <property type="match status" value="1"/>
</dbReference>
<dbReference type="FunFam" id="3.30.460.10:FF:000001">
    <property type="entry name" value="GTP pyrophosphokinase RelA"/>
    <property type="match status" value="1"/>
</dbReference>
<dbReference type="Pfam" id="PF13328">
    <property type="entry name" value="HD_4"/>
    <property type="match status" value="1"/>
</dbReference>
<name>A0A7C4VRJ1_9BACT</name>
<dbReference type="Gene3D" id="3.30.460.10">
    <property type="entry name" value="Beta Polymerase, domain 2"/>
    <property type="match status" value="1"/>
</dbReference>
<dbReference type="InterPro" id="IPR045600">
    <property type="entry name" value="RelA/SpoT_AH_RIS"/>
</dbReference>
<dbReference type="AlphaFoldDB" id="A0A7C4VRJ1"/>
<dbReference type="Pfam" id="PF13291">
    <property type="entry name" value="ACT_4"/>
    <property type="match status" value="1"/>
</dbReference>
<dbReference type="PROSITE" id="PS51671">
    <property type="entry name" value="ACT"/>
    <property type="match status" value="1"/>
</dbReference>
<feature type="domain" description="ACT" evidence="3">
    <location>
        <begin position="642"/>
        <end position="716"/>
    </location>
</feature>
<evidence type="ECO:0000259" key="3">
    <source>
        <dbReference type="PROSITE" id="PS51671"/>
    </source>
</evidence>
<proteinExistence type="inferred from homology"/>
<dbReference type="SUPFAM" id="SSF81271">
    <property type="entry name" value="TGS-like"/>
    <property type="match status" value="1"/>
</dbReference>
<dbReference type="CDD" id="cd04876">
    <property type="entry name" value="ACT_RelA-SpoT"/>
    <property type="match status" value="1"/>
</dbReference>
<dbReference type="Gene3D" id="3.10.20.30">
    <property type="match status" value="1"/>
</dbReference>